<dbReference type="AlphaFoldDB" id="A0A941GU15"/>
<dbReference type="SUPFAM" id="SSF51445">
    <property type="entry name" value="(Trans)glycosidases"/>
    <property type="match status" value="1"/>
</dbReference>
<dbReference type="EMBL" id="JADQBC010000016">
    <property type="protein sequence ID" value="MBR8826968.1"/>
    <property type="molecule type" value="Genomic_DNA"/>
</dbReference>
<evidence type="ECO:0000313" key="1">
    <source>
        <dbReference type="EMBL" id="MBR8826968.1"/>
    </source>
</evidence>
<organism evidence="1 2">
    <name type="scientific">Gomphosphaeria aponina SAG 52.96 = DSM 107014</name>
    <dbReference type="NCBI Taxonomy" id="1521640"/>
    <lineage>
        <taxon>Bacteria</taxon>
        <taxon>Bacillati</taxon>
        <taxon>Cyanobacteriota</taxon>
        <taxon>Cyanophyceae</taxon>
        <taxon>Oscillatoriophycideae</taxon>
        <taxon>Chroococcales</taxon>
        <taxon>Gomphosphaeriaceae</taxon>
        <taxon>Gomphosphaeria</taxon>
    </lineage>
</organism>
<comment type="caution">
    <text evidence="1">The sequence shown here is derived from an EMBL/GenBank/DDBJ whole genome shotgun (WGS) entry which is preliminary data.</text>
</comment>
<reference evidence="1" key="1">
    <citation type="submission" date="2021-02" db="EMBL/GenBank/DDBJ databases">
        <title>Metagenome analyses of Stigonema ocellatum DSM 106950, Chlorogloea purpurea SAG 13.99 and Gomphosphaeria aponina DSM 107014.</title>
        <authorList>
            <person name="Marter P."/>
            <person name="Huang S."/>
        </authorList>
    </citation>
    <scope>NUCLEOTIDE SEQUENCE</scope>
    <source>
        <strain evidence="1">JP213</strain>
    </source>
</reference>
<dbReference type="InterPro" id="IPR017853">
    <property type="entry name" value="GH"/>
</dbReference>
<dbReference type="Proteomes" id="UP000767446">
    <property type="component" value="Unassembled WGS sequence"/>
</dbReference>
<evidence type="ECO:0000313" key="2">
    <source>
        <dbReference type="Proteomes" id="UP000767446"/>
    </source>
</evidence>
<gene>
    <name evidence="1" type="ORF">DSM107014_03520</name>
</gene>
<accession>A0A941GU15</accession>
<proteinExistence type="predicted"/>
<name>A0A941GU15_9CHRO</name>
<protein>
    <submittedName>
        <fullName evidence="1">Uncharacterized protein</fullName>
    </submittedName>
</protein>
<sequence>MNKLKYSIIYALIFLLTFLGIQFLPLKIQAVNPPNNLKIFYTQIETDNQEQLQQIKRLGFDTVLPHYNLNETTDQMSQDFLANAAEVGLQVIFPSSHYPNQAQKFIDKIVAWNPRYQQIIIGWYMADEPEPSYNNIPPAELEKAYQSIKQSARNQGFEDTIYIGFSGLALSNPKQLNSLEAYKNAYDVALVNFYPIKQGESELGTSKNKYYLEGVEKMVIFTRRVYDLASKVQKPWIPVLQAFGKIPSKPDWKWRLPTKREFSAMLFQVMVPPFSHNVQRPAGVALWAYHRLLESENFTFQGDTGTKNWRDDVLGDVFLKQYVGTNASSILLNGTIKAQPIIADYLGIEAWLLEYNNQEYLVAANRSGIATRDDGLEKDIANNIDSYCPGTKNLVSDNWTEYRVVLIDCANKTLLVNAK</sequence>